<keyword evidence="4" id="KW-1185">Reference proteome</keyword>
<sequence length="74" mass="8598">MRILRSGFPWSFRKTIIALLNRFCQWMLPVGTDGWQVLVSSAYQAIQFMLADVAISIENVRALLWRIAWQIDQG</sequence>
<reference evidence="3 4" key="1">
    <citation type="submission" date="2018-10" db="EMBL/GenBank/DDBJ databases">
        <authorList>
            <person name="Grouzdev D.S."/>
            <person name="Krutkina M.S."/>
            <person name="Tourova T.P."/>
            <person name="Nazina T.N."/>
        </authorList>
    </citation>
    <scope>NUCLEOTIDE SEQUENCE [LARGE SCALE GENOMIC DNA]</scope>
    <source>
        <strain evidence="3 4">435</strain>
    </source>
</reference>
<evidence type="ECO:0000256" key="1">
    <source>
        <dbReference type="ARBA" id="ARBA00022630"/>
    </source>
</evidence>
<name>A0A494WUJ3_9FIRM</name>
<comment type="caution">
    <text evidence="3">The sequence shown here is derived from an EMBL/GenBank/DDBJ whole genome shotgun (WGS) entry which is preliminary data.</text>
</comment>
<accession>A0A494WUJ3</accession>
<dbReference type="InterPro" id="IPR036250">
    <property type="entry name" value="AcylCo_DH-like_C"/>
</dbReference>
<dbReference type="Pfam" id="PF00441">
    <property type="entry name" value="Acyl-CoA_dh_1"/>
    <property type="match status" value="1"/>
</dbReference>
<dbReference type="Proteomes" id="UP000271256">
    <property type="component" value="Unassembled WGS sequence"/>
</dbReference>
<organism evidence="3 4">
    <name type="scientific">Desulfofundulus salinus</name>
    <dbReference type="NCBI Taxonomy" id="2419843"/>
    <lineage>
        <taxon>Bacteria</taxon>
        <taxon>Bacillati</taxon>
        <taxon>Bacillota</taxon>
        <taxon>Clostridia</taxon>
        <taxon>Eubacteriales</taxon>
        <taxon>Peptococcaceae</taxon>
        <taxon>Desulfofundulus</taxon>
    </lineage>
</organism>
<dbReference type="OrthoDB" id="8876745at2"/>
<dbReference type="AlphaFoldDB" id="A0A494WUJ3"/>
<dbReference type="InterPro" id="IPR009075">
    <property type="entry name" value="AcylCo_DH/oxidase_C"/>
</dbReference>
<feature type="domain" description="Acyl-CoA dehydrogenase/oxidase C-terminal" evidence="2">
    <location>
        <begin position="42"/>
        <end position="74"/>
    </location>
</feature>
<protein>
    <recommendedName>
        <fullName evidence="2">Acyl-CoA dehydrogenase/oxidase C-terminal domain-containing protein</fullName>
    </recommendedName>
</protein>
<dbReference type="GO" id="GO:0016627">
    <property type="term" value="F:oxidoreductase activity, acting on the CH-CH group of donors"/>
    <property type="evidence" value="ECO:0007669"/>
    <property type="project" value="InterPro"/>
</dbReference>
<dbReference type="Gene3D" id="1.20.140.10">
    <property type="entry name" value="Butyryl-CoA Dehydrogenase, subunit A, domain 3"/>
    <property type="match status" value="1"/>
</dbReference>
<evidence type="ECO:0000313" key="3">
    <source>
        <dbReference type="EMBL" id="RKO66661.1"/>
    </source>
</evidence>
<keyword evidence="1" id="KW-0285">Flavoprotein</keyword>
<dbReference type="EMBL" id="RBWE01000001">
    <property type="protein sequence ID" value="RKO66661.1"/>
    <property type="molecule type" value="Genomic_DNA"/>
</dbReference>
<proteinExistence type="predicted"/>
<evidence type="ECO:0000313" key="4">
    <source>
        <dbReference type="Proteomes" id="UP000271256"/>
    </source>
</evidence>
<gene>
    <name evidence="3" type="ORF">D7024_06685</name>
</gene>
<dbReference type="SUPFAM" id="SSF47203">
    <property type="entry name" value="Acyl-CoA dehydrogenase C-terminal domain-like"/>
    <property type="match status" value="1"/>
</dbReference>
<evidence type="ECO:0000259" key="2">
    <source>
        <dbReference type="Pfam" id="PF00441"/>
    </source>
</evidence>